<dbReference type="Pfam" id="PF03480">
    <property type="entry name" value="DctP"/>
    <property type="match status" value="1"/>
</dbReference>
<evidence type="ECO:0000256" key="3">
    <source>
        <dbReference type="ARBA" id="ARBA00022729"/>
    </source>
</evidence>
<evidence type="ECO:0000313" key="5">
    <source>
        <dbReference type="Proteomes" id="UP000324996"/>
    </source>
</evidence>
<dbReference type="NCBIfam" id="NF037995">
    <property type="entry name" value="TRAP_S1"/>
    <property type="match status" value="1"/>
</dbReference>
<comment type="similarity">
    <text evidence="1">Belongs to the bacterial solute-binding protein 7 family.</text>
</comment>
<dbReference type="AlphaFoldDB" id="A0A5A7N9I7"/>
<dbReference type="PIRSF" id="PIRSF006470">
    <property type="entry name" value="DctB"/>
    <property type="match status" value="1"/>
</dbReference>
<gene>
    <name evidence="4" type="ORF">JCM17846_19670</name>
</gene>
<evidence type="ECO:0000256" key="2">
    <source>
        <dbReference type="ARBA" id="ARBA00022448"/>
    </source>
</evidence>
<name>A0A5A7N9I7_9PROT</name>
<dbReference type="GO" id="GO:0055085">
    <property type="term" value="P:transmembrane transport"/>
    <property type="evidence" value="ECO:0007669"/>
    <property type="project" value="InterPro"/>
</dbReference>
<dbReference type="InterPro" id="IPR018389">
    <property type="entry name" value="DctP_fam"/>
</dbReference>
<keyword evidence="5" id="KW-1185">Reference proteome</keyword>
<evidence type="ECO:0000256" key="1">
    <source>
        <dbReference type="ARBA" id="ARBA00009023"/>
    </source>
</evidence>
<organism evidence="4 5">
    <name type="scientific">Iodidimonas nitroreducens</name>
    <dbReference type="NCBI Taxonomy" id="1236968"/>
    <lineage>
        <taxon>Bacteria</taxon>
        <taxon>Pseudomonadati</taxon>
        <taxon>Pseudomonadota</taxon>
        <taxon>Alphaproteobacteria</taxon>
        <taxon>Iodidimonadales</taxon>
        <taxon>Iodidimonadaceae</taxon>
        <taxon>Iodidimonas</taxon>
    </lineage>
</organism>
<dbReference type="InterPro" id="IPR038404">
    <property type="entry name" value="TRAP_DctP_sf"/>
</dbReference>
<proteinExistence type="inferred from homology"/>
<reference evidence="4 5" key="1">
    <citation type="submission" date="2019-09" db="EMBL/GenBank/DDBJ databases">
        <title>NBRP : Genome information of microbial organism related human and environment.</title>
        <authorList>
            <person name="Hattori M."/>
            <person name="Oshima K."/>
            <person name="Inaba H."/>
            <person name="Suda W."/>
            <person name="Sakamoto M."/>
            <person name="Iino T."/>
            <person name="Kitahara M."/>
            <person name="Oshida Y."/>
            <person name="Iida T."/>
            <person name="Kudo T."/>
            <person name="Itoh T."/>
            <person name="Ohkuma M."/>
        </authorList>
    </citation>
    <scope>NUCLEOTIDE SEQUENCE [LARGE SCALE GENOMIC DNA]</scope>
    <source>
        <strain evidence="4 5">Q-1</strain>
    </source>
</reference>
<dbReference type="Proteomes" id="UP000324996">
    <property type="component" value="Unassembled WGS sequence"/>
</dbReference>
<dbReference type="RefSeq" id="WP_042084940.1">
    <property type="nucleotide sequence ID" value="NZ_BKCN01000009.1"/>
</dbReference>
<evidence type="ECO:0000313" key="4">
    <source>
        <dbReference type="EMBL" id="GER04285.1"/>
    </source>
</evidence>
<keyword evidence="3" id="KW-0732">Signal</keyword>
<keyword evidence="2" id="KW-0813">Transport</keyword>
<comment type="caution">
    <text evidence="4">The sequence shown here is derived from an EMBL/GenBank/DDBJ whole genome shotgun (WGS) entry which is preliminary data.</text>
</comment>
<dbReference type="InterPro" id="IPR004682">
    <property type="entry name" value="TRAP_DctP"/>
</dbReference>
<dbReference type="PANTHER" id="PTHR33376">
    <property type="match status" value="1"/>
</dbReference>
<sequence length="353" mass="38476">MNPQIRAMIILAALFVIAIIGVLTSAKDQPERIITIGFLSSPEDEDYKGAAAFKEVVERETVGRVRVDIFPSGQFCGNERECLDGLGSGLLDIHMTTVGGIGRLFGAAQVLDLPYLLPNDAVAHCVLDGPMLDQLRRAALERDLGLRLMVISDTGGWRHLATANKAIHKPQDLAGLKIRSTPSAMQQELLRLFGANPTPIAWGEVYTALATGVVEGTKNSVQDIVGAKLHEALDYLTLDGHAYMAAMWWYSEKQWAMLPEQDRAAVEKGFAALKTITRRLPKEGEQQALDAFKAAGGTVITLDAEEKAAFVKAAQPLRAWYKDRYGPEWLDLLTAEIARCEGLGGSSRGHAIR</sequence>
<dbReference type="PANTHER" id="PTHR33376:SF7">
    <property type="entry name" value="C4-DICARBOXYLATE-BINDING PROTEIN DCTB"/>
    <property type="match status" value="1"/>
</dbReference>
<accession>A0A5A7N9I7</accession>
<protein>
    <submittedName>
        <fullName evidence="4">C4-dicarboxylate ABC transporter substrate-binding protein</fullName>
    </submittedName>
</protein>
<dbReference type="EMBL" id="BKCN01000009">
    <property type="protein sequence ID" value="GER04285.1"/>
    <property type="molecule type" value="Genomic_DNA"/>
</dbReference>
<dbReference type="Gene3D" id="3.40.190.170">
    <property type="entry name" value="Bacterial extracellular solute-binding protein, family 7"/>
    <property type="match status" value="1"/>
</dbReference>
<dbReference type="GO" id="GO:0030288">
    <property type="term" value="C:outer membrane-bounded periplasmic space"/>
    <property type="evidence" value="ECO:0007669"/>
    <property type="project" value="InterPro"/>
</dbReference>